<feature type="transmembrane region" description="Helical" evidence="1">
    <location>
        <begin position="148"/>
        <end position="166"/>
    </location>
</feature>
<keyword evidence="3" id="KW-1185">Reference proteome</keyword>
<dbReference type="InterPro" id="IPR029063">
    <property type="entry name" value="SAM-dependent_MTases_sf"/>
</dbReference>
<dbReference type="AlphaFoldDB" id="A0A444JAG2"/>
<feature type="transmembrane region" description="Helical" evidence="1">
    <location>
        <begin position="112"/>
        <end position="136"/>
    </location>
</feature>
<keyword evidence="1" id="KW-0812">Transmembrane</keyword>
<feature type="non-terminal residue" evidence="2">
    <location>
        <position position="517"/>
    </location>
</feature>
<dbReference type="Proteomes" id="UP000288892">
    <property type="component" value="Unassembled WGS sequence"/>
</dbReference>
<feature type="transmembrane region" description="Helical" evidence="1">
    <location>
        <begin position="78"/>
        <end position="100"/>
    </location>
</feature>
<dbReference type="EMBL" id="MTKS01000396">
    <property type="protein sequence ID" value="RWX50063.1"/>
    <property type="molecule type" value="Genomic_DNA"/>
</dbReference>
<feature type="transmembrane region" description="Helical" evidence="1">
    <location>
        <begin position="16"/>
        <end position="40"/>
    </location>
</feature>
<evidence type="ECO:0000313" key="3">
    <source>
        <dbReference type="Proteomes" id="UP000288892"/>
    </source>
</evidence>
<keyword evidence="1" id="KW-0472">Membrane</keyword>
<accession>A0A444JAG2</accession>
<dbReference type="Gene3D" id="3.40.50.150">
    <property type="entry name" value="Vaccinia Virus protein VP39"/>
    <property type="match status" value="1"/>
</dbReference>
<name>A0A444JAG2_9BACT</name>
<feature type="transmembrane region" description="Helical" evidence="1">
    <location>
        <begin position="197"/>
        <end position="213"/>
    </location>
</feature>
<feature type="transmembrane region" description="Helical" evidence="1">
    <location>
        <begin position="46"/>
        <end position="66"/>
    </location>
</feature>
<organism evidence="2 3">
    <name type="scientific">Candidatus Electrothrix marina</name>
    <dbReference type="NCBI Taxonomy" id="1859130"/>
    <lineage>
        <taxon>Bacteria</taxon>
        <taxon>Pseudomonadati</taxon>
        <taxon>Thermodesulfobacteriota</taxon>
        <taxon>Desulfobulbia</taxon>
        <taxon>Desulfobulbales</taxon>
        <taxon>Desulfobulbaceae</taxon>
        <taxon>Candidatus Electrothrix</taxon>
    </lineage>
</organism>
<evidence type="ECO:0000313" key="2">
    <source>
        <dbReference type="EMBL" id="RWX50063.1"/>
    </source>
</evidence>
<keyword evidence="1" id="KW-1133">Transmembrane helix</keyword>
<feature type="transmembrane region" description="Helical" evidence="1">
    <location>
        <begin position="172"/>
        <end position="190"/>
    </location>
</feature>
<comment type="caution">
    <text evidence="2">The sequence shown here is derived from an EMBL/GenBank/DDBJ whole genome shotgun (WGS) entry which is preliminary data.</text>
</comment>
<reference evidence="2 3" key="1">
    <citation type="submission" date="2017-01" db="EMBL/GenBank/DDBJ databases">
        <title>The cable genome- insights into the physiology and evolution of filamentous bacteria capable of sulfide oxidation via long distance electron transfer.</title>
        <authorList>
            <person name="Schreiber L."/>
            <person name="Bjerg J.T."/>
            <person name="Boggild A."/>
            <person name="Van De Vossenberg J."/>
            <person name="Meysman F."/>
            <person name="Nielsen L.P."/>
            <person name="Schramm A."/>
            <person name="Kjeldsen K.U."/>
        </authorList>
    </citation>
    <scope>NUCLEOTIDE SEQUENCE [LARGE SCALE GENOMIC DNA]</scope>
    <source>
        <strain evidence="2">A5</strain>
    </source>
</reference>
<proteinExistence type="predicted"/>
<dbReference type="SUPFAM" id="SSF53335">
    <property type="entry name" value="S-adenosyl-L-methionine-dependent methyltransferases"/>
    <property type="match status" value="1"/>
</dbReference>
<evidence type="ECO:0000256" key="1">
    <source>
        <dbReference type="SAM" id="Phobius"/>
    </source>
</evidence>
<protein>
    <recommendedName>
        <fullName evidence="4">Spermidine synthase</fullName>
    </recommendedName>
</protein>
<gene>
    <name evidence="2" type="ORF">VU01_13961</name>
</gene>
<sequence>MNKNESVNNTLKSVQGYVAFIALSTLFYELALIRILDVLWYPHFSYMVITLALLGFGIAGVMTSIFAHRLTWKPSFSIPLTVLLAISYIGVFVLLCVLRVNFKEFSSVASLAAKVFLSFSGLLVPFFLSGFILSLLFTEYAGSFGRLYAWDLAGAALGCILVPLLIPGFGGPGLLFVVSGLTFAGAAILTRTKKFRAVLLILGAVTVVLPFFAKKHDYLEIPFHMNKRGIIDLTGQPPLQTVWDRIARIDLIRYAEKYIWIAYDGGTQTSYYYDFDGDYEKLRQDLPKKSTRHFWDRFVYVSHWLKEGTSAKVLIIGAAGGQETKAAVTFGAGEVDAVEMVGSVIRLGKEKYAVEPYTNPVVNAVQGEGRSFLRSGNKIYDIIQMMSNHTSASISSGSGAVSPNYLQTVDAYKEYFSHLSENGVLHINHHVYPKMVLTAARAWKNMGRDDFSRHVLIYYSNAWYNLPTLLIKMKPWTLQELNQVDMLMRDHFKLVHNPLNPTGSTLTPEFFTGHLPA</sequence>
<evidence type="ECO:0008006" key="4">
    <source>
        <dbReference type="Google" id="ProtNLM"/>
    </source>
</evidence>